<comment type="caution">
    <text evidence="1">The sequence shown here is derived from an EMBL/GenBank/DDBJ whole genome shotgun (WGS) entry which is preliminary data.</text>
</comment>
<dbReference type="EMBL" id="JACSEA010000009">
    <property type="protein sequence ID" value="KAF7393095.1"/>
    <property type="molecule type" value="Genomic_DNA"/>
</dbReference>
<dbReference type="Proteomes" id="UP000614350">
    <property type="component" value="Unassembled WGS sequence"/>
</dbReference>
<keyword evidence="2" id="KW-1185">Reference proteome</keyword>
<evidence type="ECO:0000313" key="1">
    <source>
        <dbReference type="EMBL" id="KAF7393095.1"/>
    </source>
</evidence>
<reference evidence="1" key="1">
    <citation type="journal article" date="2020" name="G3 (Bethesda)">
        <title>High-Quality Assemblies for Three Invasive Social Wasps from the &lt;i&gt;Vespula&lt;/i&gt; Genus.</title>
        <authorList>
            <person name="Harrop T.W.R."/>
            <person name="Guhlin J."/>
            <person name="McLaughlin G.M."/>
            <person name="Permina E."/>
            <person name="Stockwell P."/>
            <person name="Gilligan J."/>
            <person name="Le Lec M.F."/>
            <person name="Gruber M.A.M."/>
            <person name="Quinn O."/>
            <person name="Lovegrove M."/>
            <person name="Duncan E.J."/>
            <person name="Remnant E.J."/>
            <person name="Van Eeckhoven J."/>
            <person name="Graham B."/>
            <person name="Knapp R.A."/>
            <person name="Langford K.W."/>
            <person name="Kronenberg Z."/>
            <person name="Press M.O."/>
            <person name="Eacker S.M."/>
            <person name="Wilson-Rankin E.E."/>
            <person name="Purcell J."/>
            <person name="Lester P.J."/>
            <person name="Dearden P.K."/>
        </authorList>
    </citation>
    <scope>NUCLEOTIDE SEQUENCE</scope>
    <source>
        <strain evidence="1">Marl-1</strain>
    </source>
</reference>
<evidence type="ECO:0000313" key="2">
    <source>
        <dbReference type="Proteomes" id="UP000614350"/>
    </source>
</evidence>
<proteinExistence type="predicted"/>
<accession>A0A834N273</accession>
<gene>
    <name evidence="1" type="ORF">HZH66_008928</name>
</gene>
<name>A0A834N273_VESVU</name>
<sequence length="268" mass="31187">MQVYARVCAPGEIRDSGVASMINAKPKALSTDNCVTVKKNLNQATAREKIAPSAEDLAEAGPSKQDMKAVKLHSCSLCQYKSTRKYNVIRHAKRIHGTMKKPRTCCGIDFQRKDCYYFHCEDVHPHRRSRTKISRNIYKITGHNLTNNQRKDLMVYVKSSRKCRKSDRLKKQKDEKIMCLLQYALYNENTGSINNHAHLDKHQSLKDILLQKEEEFIIKNNHFYGKNSLNVNETYTTIDFNSIDNNRLTEHQRLYLQDIDFDSFPRLE</sequence>
<organism evidence="1 2">
    <name type="scientific">Vespula vulgaris</name>
    <name type="common">Yellow jacket</name>
    <name type="synonym">Wasp</name>
    <dbReference type="NCBI Taxonomy" id="7454"/>
    <lineage>
        <taxon>Eukaryota</taxon>
        <taxon>Metazoa</taxon>
        <taxon>Ecdysozoa</taxon>
        <taxon>Arthropoda</taxon>
        <taxon>Hexapoda</taxon>
        <taxon>Insecta</taxon>
        <taxon>Pterygota</taxon>
        <taxon>Neoptera</taxon>
        <taxon>Endopterygota</taxon>
        <taxon>Hymenoptera</taxon>
        <taxon>Apocrita</taxon>
        <taxon>Aculeata</taxon>
        <taxon>Vespoidea</taxon>
        <taxon>Vespidae</taxon>
        <taxon>Vespinae</taxon>
        <taxon>Vespula</taxon>
    </lineage>
</organism>
<dbReference type="AlphaFoldDB" id="A0A834N273"/>
<protein>
    <submittedName>
        <fullName evidence="1">Uncharacterized protein</fullName>
    </submittedName>
</protein>